<dbReference type="EMBL" id="BAAALG010000011">
    <property type="protein sequence ID" value="GAA1106598.1"/>
    <property type="molecule type" value="Genomic_DNA"/>
</dbReference>
<evidence type="ECO:0000313" key="3">
    <source>
        <dbReference type="EMBL" id="GAA1106598.1"/>
    </source>
</evidence>
<keyword evidence="1" id="KW-1133">Transmembrane helix</keyword>
<sequence length="210" mass="21804">MRLRCLATWAAATALAAVALGTSLPSRPAVWATLRSLDGTPSPPLPDQLVVAAAHLVIAGGVCWLWLLSTLLVVDAARGGSSRVPAPRWLRSLVLLGCGTLLAAAPLPAQAGHPDPSTAGPFTPRSAVAGLPLPELPLTAPPMPDPAAPPPEAAVTVRGGDTLWRIAARSLPRSATPEQIGQEADRLWRVNRAVIGDDPDLIRPGQELRS</sequence>
<name>A0ABN1TZK7_9ACTN</name>
<reference evidence="3 4" key="1">
    <citation type="journal article" date="2019" name="Int. J. Syst. Evol. Microbiol.">
        <title>The Global Catalogue of Microorganisms (GCM) 10K type strain sequencing project: providing services to taxonomists for standard genome sequencing and annotation.</title>
        <authorList>
            <consortium name="The Broad Institute Genomics Platform"/>
            <consortium name="The Broad Institute Genome Sequencing Center for Infectious Disease"/>
            <person name="Wu L."/>
            <person name="Ma J."/>
        </authorList>
    </citation>
    <scope>NUCLEOTIDE SEQUENCE [LARGE SCALE GENOMIC DNA]</scope>
    <source>
        <strain evidence="3 4">JCM 13008</strain>
    </source>
</reference>
<accession>A0ABN1TZK7</accession>
<dbReference type="Pfam" id="PF01476">
    <property type="entry name" value="LysM"/>
    <property type="match status" value="1"/>
</dbReference>
<keyword evidence="4" id="KW-1185">Reference proteome</keyword>
<evidence type="ECO:0000313" key="4">
    <source>
        <dbReference type="Proteomes" id="UP001501581"/>
    </source>
</evidence>
<dbReference type="CDD" id="cd00118">
    <property type="entry name" value="LysM"/>
    <property type="match status" value="1"/>
</dbReference>
<keyword evidence="1" id="KW-0812">Transmembrane</keyword>
<gene>
    <name evidence="3" type="ORF">GCM10009668_27950</name>
</gene>
<feature type="transmembrane region" description="Helical" evidence="1">
    <location>
        <begin position="49"/>
        <end position="77"/>
    </location>
</feature>
<proteinExistence type="predicted"/>
<dbReference type="PROSITE" id="PS51782">
    <property type="entry name" value="LYSM"/>
    <property type="match status" value="1"/>
</dbReference>
<dbReference type="InterPro" id="IPR036779">
    <property type="entry name" value="LysM_dom_sf"/>
</dbReference>
<feature type="domain" description="LysM" evidence="2">
    <location>
        <begin position="153"/>
        <end position="210"/>
    </location>
</feature>
<comment type="caution">
    <text evidence="3">The sequence shown here is derived from an EMBL/GenBank/DDBJ whole genome shotgun (WGS) entry which is preliminary data.</text>
</comment>
<dbReference type="Proteomes" id="UP001501581">
    <property type="component" value="Unassembled WGS sequence"/>
</dbReference>
<protein>
    <recommendedName>
        <fullName evidence="2">LysM domain-containing protein</fullName>
    </recommendedName>
</protein>
<evidence type="ECO:0000256" key="1">
    <source>
        <dbReference type="SAM" id="Phobius"/>
    </source>
</evidence>
<dbReference type="InterPro" id="IPR018392">
    <property type="entry name" value="LysM"/>
</dbReference>
<organism evidence="3 4">
    <name type="scientific">Nocardioides dubius</name>
    <dbReference type="NCBI Taxonomy" id="317019"/>
    <lineage>
        <taxon>Bacteria</taxon>
        <taxon>Bacillati</taxon>
        <taxon>Actinomycetota</taxon>
        <taxon>Actinomycetes</taxon>
        <taxon>Propionibacteriales</taxon>
        <taxon>Nocardioidaceae</taxon>
        <taxon>Nocardioides</taxon>
    </lineage>
</organism>
<dbReference type="Gene3D" id="3.10.350.10">
    <property type="entry name" value="LysM domain"/>
    <property type="match status" value="1"/>
</dbReference>
<keyword evidence="1" id="KW-0472">Membrane</keyword>
<evidence type="ECO:0000259" key="2">
    <source>
        <dbReference type="PROSITE" id="PS51782"/>
    </source>
</evidence>